<dbReference type="Gene3D" id="1.10.357.10">
    <property type="entry name" value="Tetracycline Repressor, domain 2"/>
    <property type="match status" value="1"/>
</dbReference>
<dbReference type="AlphaFoldDB" id="A0A2T7WQV1"/>
<dbReference type="PRINTS" id="PR00455">
    <property type="entry name" value="HTHTETR"/>
</dbReference>
<accession>A0A2T7WQV1</accession>
<feature type="domain" description="HTH tetR-type" evidence="3">
    <location>
        <begin position="24"/>
        <end position="84"/>
    </location>
</feature>
<dbReference type="InterPro" id="IPR009057">
    <property type="entry name" value="Homeodomain-like_sf"/>
</dbReference>
<dbReference type="InterPro" id="IPR050109">
    <property type="entry name" value="HTH-type_TetR-like_transc_reg"/>
</dbReference>
<dbReference type="Proteomes" id="UP000244649">
    <property type="component" value="Unassembled WGS sequence"/>
</dbReference>
<sequence>MASTDRSAPDPRSRQKRVGEVLRADTRNRILEAAASEFETRGYSATTVASLAKVAGVSVQTLYLAWGSKRALLRGYLEKALAGDAASPEEAAGRFAEDLSPAERVALLAAVVADVARRAAIGWSIYRDAAGSDTEIAEDWSELQMKRHRLFARIIGHIPEEHFAPGLTGHGAVDTAWVIASPETYSLLVTRLGYDLGRYRDWVEQTLTRALLVDPTAPRDRGDG</sequence>
<keyword evidence="1 2" id="KW-0238">DNA-binding</keyword>
<dbReference type="GO" id="GO:0003700">
    <property type="term" value="F:DNA-binding transcription factor activity"/>
    <property type="evidence" value="ECO:0007669"/>
    <property type="project" value="TreeGrafter"/>
</dbReference>
<dbReference type="InterPro" id="IPR001647">
    <property type="entry name" value="HTH_TetR"/>
</dbReference>
<dbReference type="SUPFAM" id="SSF46689">
    <property type="entry name" value="Homeodomain-like"/>
    <property type="match status" value="1"/>
</dbReference>
<reference evidence="4 5" key="1">
    <citation type="submission" date="2018-04" db="EMBL/GenBank/DDBJ databases">
        <authorList>
            <person name="Go L.Y."/>
            <person name="Mitchell J.A."/>
        </authorList>
    </citation>
    <scope>NUCLEOTIDE SEQUENCE [LARGE SCALE GENOMIC DNA]</scope>
    <source>
        <strain evidence="4 5">TPD7010</strain>
    </source>
</reference>
<evidence type="ECO:0000259" key="3">
    <source>
        <dbReference type="PROSITE" id="PS50977"/>
    </source>
</evidence>
<protein>
    <submittedName>
        <fullName evidence="4">TetR/AcrR family transcriptional regulator</fullName>
    </submittedName>
</protein>
<evidence type="ECO:0000313" key="4">
    <source>
        <dbReference type="EMBL" id="PVE76136.1"/>
    </source>
</evidence>
<dbReference type="PANTHER" id="PTHR30055">
    <property type="entry name" value="HTH-TYPE TRANSCRIPTIONAL REGULATOR RUTR"/>
    <property type="match status" value="1"/>
</dbReference>
<evidence type="ECO:0000256" key="1">
    <source>
        <dbReference type="ARBA" id="ARBA00023125"/>
    </source>
</evidence>
<dbReference type="PROSITE" id="PS50977">
    <property type="entry name" value="HTH_TETR_2"/>
    <property type="match status" value="1"/>
</dbReference>
<name>A0A2T7WQV1_MICTE</name>
<dbReference type="PANTHER" id="PTHR30055:SF200">
    <property type="entry name" value="HTH-TYPE TRANSCRIPTIONAL REPRESSOR BDCR"/>
    <property type="match status" value="1"/>
</dbReference>
<organism evidence="4 5">
    <name type="scientific">Microbacterium testaceum</name>
    <name type="common">Aureobacterium testaceum</name>
    <name type="synonym">Brevibacterium testaceum</name>
    <dbReference type="NCBI Taxonomy" id="2033"/>
    <lineage>
        <taxon>Bacteria</taxon>
        <taxon>Bacillati</taxon>
        <taxon>Actinomycetota</taxon>
        <taxon>Actinomycetes</taxon>
        <taxon>Micrococcales</taxon>
        <taxon>Microbacteriaceae</taxon>
        <taxon>Microbacterium</taxon>
    </lineage>
</organism>
<dbReference type="GO" id="GO:0000976">
    <property type="term" value="F:transcription cis-regulatory region binding"/>
    <property type="evidence" value="ECO:0007669"/>
    <property type="project" value="TreeGrafter"/>
</dbReference>
<proteinExistence type="predicted"/>
<dbReference type="Pfam" id="PF00440">
    <property type="entry name" value="TetR_N"/>
    <property type="match status" value="1"/>
</dbReference>
<feature type="DNA-binding region" description="H-T-H motif" evidence="2">
    <location>
        <begin position="47"/>
        <end position="66"/>
    </location>
</feature>
<comment type="caution">
    <text evidence="4">The sequence shown here is derived from an EMBL/GenBank/DDBJ whole genome shotgun (WGS) entry which is preliminary data.</text>
</comment>
<evidence type="ECO:0000256" key="2">
    <source>
        <dbReference type="PROSITE-ProRule" id="PRU00335"/>
    </source>
</evidence>
<gene>
    <name evidence="4" type="ORF">DC432_05750</name>
</gene>
<dbReference type="RefSeq" id="WP_116537055.1">
    <property type="nucleotide sequence ID" value="NZ_QDFT01000010.1"/>
</dbReference>
<dbReference type="EMBL" id="QDFT01000010">
    <property type="protein sequence ID" value="PVE76136.1"/>
    <property type="molecule type" value="Genomic_DNA"/>
</dbReference>
<evidence type="ECO:0000313" key="5">
    <source>
        <dbReference type="Proteomes" id="UP000244649"/>
    </source>
</evidence>